<keyword evidence="4" id="KW-1185">Reference proteome</keyword>
<evidence type="ECO:0000259" key="2">
    <source>
        <dbReference type="Pfam" id="PF14361"/>
    </source>
</evidence>
<feature type="domain" description="RsbT co-antagonist protein RsbRD N-terminal" evidence="2">
    <location>
        <begin position="33"/>
        <end position="124"/>
    </location>
</feature>
<evidence type="ECO:0000259" key="1">
    <source>
        <dbReference type="Pfam" id="PF13556"/>
    </source>
</evidence>
<dbReference type="PANTHER" id="PTHR33744:SF7">
    <property type="entry name" value="PUCR FAMILY TRANSCRIPTIONAL REGULATOR"/>
    <property type="match status" value="1"/>
</dbReference>
<sequence length="403" mass="43942">MTHISLAGMTDADAGKRLWPAAIERMRSHAAELAAGFDIALPPYDVLPNSMLDADFMPAVQLNVELFFRSVSEGVELSETDTQPLVDRAVRLVRDGMPIEEVLANYRHGIAFFWSQLVPLLEADEYSLIPELGLRITNHAGLVISRIASALVGDARQPRWDLLVRQSEIAADLLAGRDPSGWARDSEIPIADGFFVAVIRMGDPSPGVLTGLRARIGGLSGTFLHRDSGGWTALVPIRPADPADPVRALLSRLSLRDNRSHPQFWIGVAAAPAHADIPAAHAEARTVAETARCLARPETVCHRQHMMFEYAIASGSEALPTLAAILAPLADQPLLSETLDAYIDNQFNHNAVARALFIHRNTVTYRLARITDLTGYDPQDPTGISTLLAARTALRLRAKSFRP</sequence>
<evidence type="ECO:0000313" key="4">
    <source>
        <dbReference type="Proteomes" id="UP000515512"/>
    </source>
</evidence>
<dbReference type="KEGG" id="nhu:H0264_36185"/>
<organism evidence="3 4">
    <name type="scientific">Nocardia huaxiensis</name>
    <dbReference type="NCBI Taxonomy" id="2755382"/>
    <lineage>
        <taxon>Bacteria</taxon>
        <taxon>Bacillati</taxon>
        <taxon>Actinomycetota</taxon>
        <taxon>Actinomycetes</taxon>
        <taxon>Mycobacteriales</taxon>
        <taxon>Nocardiaceae</taxon>
        <taxon>Nocardia</taxon>
    </lineage>
</organism>
<dbReference type="Gene3D" id="1.10.10.2840">
    <property type="entry name" value="PucR C-terminal helix-turn-helix domain"/>
    <property type="match status" value="1"/>
</dbReference>
<dbReference type="RefSeq" id="WP_181581695.1">
    <property type="nucleotide sequence ID" value="NZ_CP059399.1"/>
</dbReference>
<dbReference type="InterPro" id="IPR025736">
    <property type="entry name" value="PucR_C-HTH_dom"/>
</dbReference>
<dbReference type="Proteomes" id="UP000515512">
    <property type="component" value="Chromosome"/>
</dbReference>
<reference evidence="3 4" key="1">
    <citation type="submission" date="2020-07" db="EMBL/GenBank/DDBJ databases">
        <authorList>
            <person name="Zhuang K."/>
            <person name="Ran Y."/>
        </authorList>
    </citation>
    <scope>NUCLEOTIDE SEQUENCE [LARGE SCALE GENOMIC DNA]</scope>
    <source>
        <strain evidence="3 4">WCH-YHL-001</strain>
    </source>
</reference>
<dbReference type="InterPro" id="IPR051448">
    <property type="entry name" value="CdaR-like_regulators"/>
</dbReference>
<name>A0A7D6VDT7_9NOCA</name>
<evidence type="ECO:0000313" key="3">
    <source>
        <dbReference type="EMBL" id="QLY30497.1"/>
    </source>
</evidence>
<proteinExistence type="predicted"/>
<gene>
    <name evidence="3" type="ORF">H0264_36185</name>
</gene>
<dbReference type="InterPro" id="IPR025751">
    <property type="entry name" value="RsbRD_N_dom"/>
</dbReference>
<dbReference type="PANTHER" id="PTHR33744">
    <property type="entry name" value="CARBOHYDRATE DIACID REGULATOR"/>
    <property type="match status" value="1"/>
</dbReference>
<protein>
    <submittedName>
        <fullName evidence="3">Helix-turn-helix domain-containing protein</fullName>
    </submittedName>
</protein>
<dbReference type="AlphaFoldDB" id="A0A7D6VDT7"/>
<dbReference type="EMBL" id="CP059399">
    <property type="protein sequence ID" value="QLY30497.1"/>
    <property type="molecule type" value="Genomic_DNA"/>
</dbReference>
<feature type="domain" description="PucR C-terminal helix-turn-helix" evidence="1">
    <location>
        <begin position="335"/>
        <end position="390"/>
    </location>
</feature>
<dbReference type="Pfam" id="PF14361">
    <property type="entry name" value="RsbRD_N"/>
    <property type="match status" value="1"/>
</dbReference>
<dbReference type="InterPro" id="IPR042070">
    <property type="entry name" value="PucR_C-HTH_sf"/>
</dbReference>
<accession>A0A7D6VDT7</accession>
<dbReference type="Pfam" id="PF13556">
    <property type="entry name" value="HTH_30"/>
    <property type="match status" value="1"/>
</dbReference>